<evidence type="ECO:0000313" key="3">
    <source>
        <dbReference type="Proteomes" id="UP000887013"/>
    </source>
</evidence>
<organism evidence="2 3">
    <name type="scientific">Nephila pilipes</name>
    <name type="common">Giant wood spider</name>
    <name type="synonym">Nephila maculata</name>
    <dbReference type="NCBI Taxonomy" id="299642"/>
    <lineage>
        <taxon>Eukaryota</taxon>
        <taxon>Metazoa</taxon>
        <taxon>Ecdysozoa</taxon>
        <taxon>Arthropoda</taxon>
        <taxon>Chelicerata</taxon>
        <taxon>Arachnida</taxon>
        <taxon>Araneae</taxon>
        <taxon>Araneomorphae</taxon>
        <taxon>Entelegynae</taxon>
        <taxon>Araneoidea</taxon>
        <taxon>Nephilidae</taxon>
        <taxon>Nephila</taxon>
    </lineage>
</organism>
<accession>A0A8X6IWZ1</accession>
<dbReference type="EMBL" id="BMAW01093711">
    <property type="protein sequence ID" value="GFS61782.1"/>
    <property type="molecule type" value="Genomic_DNA"/>
</dbReference>
<name>A0A8X6IWZ1_NEPPI</name>
<comment type="caution">
    <text evidence="2">The sequence shown here is derived from an EMBL/GenBank/DDBJ whole genome shotgun (WGS) entry which is preliminary data.</text>
</comment>
<feature type="region of interest" description="Disordered" evidence="1">
    <location>
        <begin position="63"/>
        <end position="94"/>
    </location>
</feature>
<gene>
    <name evidence="2" type="ORF">NPIL_387791</name>
</gene>
<evidence type="ECO:0000313" key="2">
    <source>
        <dbReference type="EMBL" id="GFS61782.1"/>
    </source>
</evidence>
<proteinExistence type="predicted"/>
<protein>
    <submittedName>
        <fullName evidence="2">Uncharacterized protein</fullName>
    </submittedName>
</protein>
<reference evidence="2" key="1">
    <citation type="submission" date="2020-08" db="EMBL/GenBank/DDBJ databases">
        <title>Multicomponent nature underlies the extraordinary mechanical properties of spider dragline silk.</title>
        <authorList>
            <person name="Kono N."/>
            <person name="Nakamura H."/>
            <person name="Mori M."/>
            <person name="Yoshida Y."/>
            <person name="Ohtoshi R."/>
            <person name="Malay A.D."/>
            <person name="Moran D.A.P."/>
            <person name="Tomita M."/>
            <person name="Numata K."/>
            <person name="Arakawa K."/>
        </authorList>
    </citation>
    <scope>NUCLEOTIDE SEQUENCE</scope>
</reference>
<feature type="compositionally biased region" description="Basic and acidic residues" evidence="1">
    <location>
        <begin position="63"/>
        <end position="81"/>
    </location>
</feature>
<dbReference type="OrthoDB" id="10509190at2759"/>
<sequence>MWHQGLNLWTRFVSRTFPWDADICNYDKSYLFALGANLAVVRKPCVPRAGGVSLWPKGFFFPKREPKNRQAKKPSTDDKGGPEASAASGAACHREDRLSMQKTFSCPEFRRDFSLSLSFSPMLRLRLLAIGRGPVDASPWAVFLFSPFFFIVDFWGVLGCPFRLVPGWVLWGAPCEEFLMRKDGEGCEYPVKKILHAIMIRIFYS</sequence>
<evidence type="ECO:0000256" key="1">
    <source>
        <dbReference type="SAM" id="MobiDB-lite"/>
    </source>
</evidence>
<dbReference type="AlphaFoldDB" id="A0A8X6IWZ1"/>
<keyword evidence="3" id="KW-1185">Reference proteome</keyword>
<dbReference type="Proteomes" id="UP000887013">
    <property type="component" value="Unassembled WGS sequence"/>
</dbReference>